<comment type="subcellular location">
    <subcellularLocation>
        <location evidence="1">Cell membrane</location>
        <topology evidence="1">Multi-pass membrane protein</topology>
    </subcellularLocation>
</comment>
<evidence type="ECO:0000256" key="10">
    <source>
        <dbReference type="ARBA" id="ARBA00023098"/>
    </source>
</evidence>
<evidence type="ECO:0000259" key="13">
    <source>
        <dbReference type="Pfam" id="PF00892"/>
    </source>
</evidence>
<keyword evidence="10" id="KW-0443">Lipid metabolism</keyword>
<keyword evidence="4" id="KW-0444">Lipid biosynthesis</keyword>
<keyword evidence="5" id="KW-0997">Cell inner membrane</keyword>
<keyword evidence="8" id="KW-0448">Lipopolysaccharide biosynthesis</keyword>
<feature type="transmembrane region" description="Helical" evidence="12">
    <location>
        <begin position="102"/>
        <end position="119"/>
    </location>
</feature>
<evidence type="ECO:0000256" key="12">
    <source>
        <dbReference type="SAM" id="Phobius"/>
    </source>
</evidence>
<dbReference type="Pfam" id="PF00892">
    <property type="entry name" value="EamA"/>
    <property type="match status" value="1"/>
</dbReference>
<dbReference type="SUPFAM" id="SSF103481">
    <property type="entry name" value="Multidrug resistance efflux transporter EmrE"/>
    <property type="match status" value="1"/>
</dbReference>
<feature type="transmembrane region" description="Helical" evidence="12">
    <location>
        <begin position="49"/>
        <end position="69"/>
    </location>
</feature>
<dbReference type="RefSeq" id="WP_048213402.1">
    <property type="nucleotide sequence ID" value="NZ_CAHPRB010000005.1"/>
</dbReference>
<sequence length="121" mass="13483">MLIFVIIFSVFFSSSSQLLLKKGAAQISIPSQIDLINLTKLFSELIFNFYLVSGILFQVVALLSWVYVLKKVDVSFAYPFISLGFVFVMLMGYLIFNESLTPMKVIGTLVIILGVVIMGKA</sequence>
<accession>A0ABN7GK83</accession>
<keyword evidence="7 12" id="KW-0812">Transmembrane</keyword>
<name>A0ABN7GK83_9ENTR</name>
<keyword evidence="2" id="KW-0813">Transport</keyword>
<evidence type="ECO:0000256" key="5">
    <source>
        <dbReference type="ARBA" id="ARBA00022519"/>
    </source>
</evidence>
<keyword evidence="9 12" id="KW-1133">Transmembrane helix</keyword>
<keyword evidence="3" id="KW-1003">Cell membrane</keyword>
<proteinExistence type="predicted"/>
<dbReference type="InterPro" id="IPR000620">
    <property type="entry name" value="EamA_dom"/>
</dbReference>
<dbReference type="InterPro" id="IPR000390">
    <property type="entry name" value="Small_drug/metabolite_transptr"/>
</dbReference>
<gene>
    <name evidence="14" type="primary">arnE_1</name>
    <name evidence="14" type="ORF">GHA_01757</name>
</gene>
<evidence type="ECO:0000256" key="7">
    <source>
        <dbReference type="ARBA" id="ARBA00022692"/>
    </source>
</evidence>
<organism evidence="14 15">
    <name type="scientific">Citrobacter youngae</name>
    <dbReference type="NCBI Taxonomy" id="133448"/>
    <lineage>
        <taxon>Bacteria</taxon>
        <taxon>Pseudomonadati</taxon>
        <taxon>Pseudomonadota</taxon>
        <taxon>Gammaproteobacteria</taxon>
        <taxon>Enterobacterales</taxon>
        <taxon>Enterobacteriaceae</taxon>
        <taxon>Citrobacter</taxon>
        <taxon>Citrobacter freundii complex</taxon>
    </lineage>
</organism>
<evidence type="ECO:0000313" key="14">
    <source>
        <dbReference type="EMBL" id="CAB5556997.1"/>
    </source>
</evidence>
<evidence type="ECO:0000256" key="6">
    <source>
        <dbReference type="ARBA" id="ARBA00022556"/>
    </source>
</evidence>
<feature type="domain" description="EamA" evidence="13">
    <location>
        <begin position="48"/>
        <end position="118"/>
    </location>
</feature>
<keyword evidence="15" id="KW-1185">Reference proteome</keyword>
<evidence type="ECO:0000256" key="11">
    <source>
        <dbReference type="ARBA" id="ARBA00023136"/>
    </source>
</evidence>
<dbReference type="Gene3D" id="1.10.3730.20">
    <property type="match status" value="1"/>
</dbReference>
<dbReference type="PANTHER" id="PTHR30561:SF9">
    <property type="entry name" value="4-AMINO-4-DEOXY-L-ARABINOSE-PHOSPHOUNDECAPRENOL FLIPPASE SUBUNIT ARNF-RELATED"/>
    <property type="match status" value="1"/>
</dbReference>
<evidence type="ECO:0000313" key="15">
    <source>
        <dbReference type="Proteomes" id="UP000835792"/>
    </source>
</evidence>
<protein>
    <submittedName>
        <fullName evidence="14">Undecaprenyl phosphate-aminoarabinose flippase subunit ArnE</fullName>
    </submittedName>
</protein>
<evidence type="ECO:0000256" key="1">
    <source>
        <dbReference type="ARBA" id="ARBA00004651"/>
    </source>
</evidence>
<keyword evidence="11 12" id="KW-0472">Membrane</keyword>
<evidence type="ECO:0000256" key="9">
    <source>
        <dbReference type="ARBA" id="ARBA00022989"/>
    </source>
</evidence>
<evidence type="ECO:0000256" key="8">
    <source>
        <dbReference type="ARBA" id="ARBA00022985"/>
    </source>
</evidence>
<dbReference type="GeneID" id="83648343"/>
<dbReference type="EMBL" id="CAHPRB010000005">
    <property type="protein sequence ID" value="CAB5556997.1"/>
    <property type="molecule type" value="Genomic_DNA"/>
</dbReference>
<dbReference type="Proteomes" id="UP000835792">
    <property type="component" value="Unassembled WGS sequence"/>
</dbReference>
<dbReference type="InterPro" id="IPR037185">
    <property type="entry name" value="EmrE-like"/>
</dbReference>
<dbReference type="PANTHER" id="PTHR30561">
    <property type="entry name" value="SMR FAMILY PROTON-DEPENDENT DRUG EFFLUX TRANSPORTER SUGE"/>
    <property type="match status" value="1"/>
</dbReference>
<feature type="transmembrane region" description="Helical" evidence="12">
    <location>
        <begin position="76"/>
        <end position="96"/>
    </location>
</feature>
<evidence type="ECO:0000256" key="3">
    <source>
        <dbReference type="ARBA" id="ARBA00022475"/>
    </source>
</evidence>
<keyword evidence="6" id="KW-0441">Lipid A biosynthesis</keyword>
<comment type="caution">
    <text evidence="14">The sequence shown here is derived from an EMBL/GenBank/DDBJ whole genome shotgun (WGS) entry which is preliminary data.</text>
</comment>
<evidence type="ECO:0000256" key="4">
    <source>
        <dbReference type="ARBA" id="ARBA00022516"/>
    </source>
</evidence>
<evidence type="ECO:0000256" key="2">
    <source>
        <dbReference type="ARBA" id="ARBA00022448"/>
    </source>
</evidence>
<reference evidence="14" key="1">
    <citation type="submission" date="2020-05" db="EMBL/GenBank/DDBJ databases">
        <authorList>
            <person name="Delgado-Blas J."/>
        </authorList>
    </citation>
    <scope>NUCLEOTIDE SEQUENCE</scope>
    <source>
        <strain evidence="14">BB1468</strain>
    </source>
</reference>